<evidence type="ECO:0000313" key="3">
    <source>
        <dbReference type="EMBL" id="TXF89850.1"/>
    </source>
</evidence>
<comment type="caution">
    <text evidence="3">The sequence shown here is derived from an EMBL/GenBank/DDBJ whole genome shotgun (WGS) entry which is preliminary data.</text>
</comment>
<dbReference type="InterPro" id="IPR002104">
    <property type="entry name" value="Integrase_catalytic"/>
</dbReference>
<dbReference type="InterPro" id="IPR050090">
    <property type="entry name" value="Tyrosine_recombinase_XerCD"/>
</dbReference>
<dbReference type="EMBL" id="VOXD01000011">
    <property type="protein sequence ID" value="TXF89850.1"/>
    <property type="molecule type" value="Genomic_DNA"/>
</dbReference>
<keyword evidence="1" id="KW-0233">DNA recombination</keyword>
<dbReference type="Proteomes" id="UP000321907">
    <property type="component" value="Unassembled WGS sequence"/>
</dbReference>
<keyword evidence="4" id="KW-1185">Reference proteome</keyword>
<dbReference type="GO" id="GO:0003677">
    <property type="term" value="F:DNA binding"/>
    <property type="evidence" value="ECO:0007669"/>
    <property type="project" value="InterPro"/>
</dbReference>
<dbReference type="GO" id="GO:0006310">
    <property type="term" value="P:DNA recombination"/>
    <property type="evidence" value="ECO:0007669"/>
    <property type="project" value="UniProtKB-KW"/>
</dbReference>
<evidence type="ECO:0000259" key="2">
    <source>
        <dbReference type="PROSITE" id="PS51898"/>
    </source>
</evidence>
<dbReference type="PROSITE" id="PS51898">
    <property type="entry name" value="TYR_RECOMBINASE"/>
    <property type="match status" value="1"/>
</dbReference>
<dbReference type="AlphaFoldDB" id="A0A5C7FQ23"/>
<accession>A0A5C7FQ23</accession>
<dbReference type="OrthoDB" id="9801717at2"/>
<dbReference type="PANTHER" id="PTHR30349">
    <property type="entry name" value="PHAGE INTEGRASE-RELATED"/>
    <property type="match status" value="1"/>
</dbReference>
<evidence type="ECO:0000313" key="4">
    <source>
        <dbReference type="Proteomes" id="UP000321907"/>
    </source>
</evidence>
<feature type="domain" description="Tyr recombinase" evidence="2">
    <location>
        <begin position="8"/>
        <end position="180"/>
    </location>
</feature>
<dbReference type="InterPro" id="IPR013762">
    <property type="entry name" value="Integrase-like_cat_sf"/>
</dbReference>
<dbReference type="Pfam" id="PF00589">
    <property type="entry name" value="Phage_integrase"/>
    <property type="match status" value="1"/>
</dbReference>
<reference evidence="3 4" key="1">
    <citation type="submission" date="2019-08" db="EMBL/GenBank/DDBJ databases">
        <title>Lewinella sp. strain SSH13 Genome sequencing and assembly.</title>
        <authorList>
            <person name="Kim I."/>
        </authorList>
    </citation>
    <scope>NUCLEOTIDE SEQUENCE [LARGE SCALE GENOMIC DNA]</scope>
    <source>
        <strain evidence="3 4">SSH13</strain>
    </source>
</reference>
<dbReference type="InterPro" id="IPR011010">
    <property type="entry name" value="DNA_brk_join_enz"/>
</dbReference>
<name>A0A5C7FQ23_9BACT</name>
<dbReference type="SUPFAM" id="SSF56349">
    <property type="entry name" value="DNA breaking-rejoining enzymes"/>
    <property type="match status" value="1"/>
</dbReference>
<evidence type="ECO:0000256" key="1">
    <source>
        <dbReference type="ARBA" id="ARBA00023172"/>
    </source>
</evidence>
<organism evidence="3 4">
    <name type="scientific">Neolewinella aurantiaca</name>
    <dbReference type="NCBI Taxonomy" id="2602767"/>
    <lineage>
        <taxon>Bacteria</taxon>
        <taxon>Pseudomonadati</taxon>
        <taxon>Bacteroidota</taxon>
        <taxon>Saprospiria</taxon>
        <taxon>Saprospirales</taxon>
        <taxon>Lewinellaceae</taxon>
        <taxon>Neolewinella</taxon>
    </lineage>
</organism>
<dbReference type="GO" id="GO:0015074">
    <property type="term" value="P:DNA integration"/>
    <property type="evidence" value="ECO:0007669"/>
    <property type="project" value="InterPro"/>
</dbReference>
<dbReference type="PANTHER" id="PTHR30349:SF64">
    <property type="entry name" value="PROPHAGE INTEGRASE INTD-RELATED"/>
    <property type="match status" value="1"/>
</dbReference>
<protein>
    <submittedName>
        <fullName evidence="3">Tyrosine-type recombinase/integrase</fullName>
    </submittedName>
</protein>
<gene>
    <name evidence="3" type="ORF">FUA23_09205</name>
</gene>
<proteinExistence type="predicted"/>
<dbReference type="Gene3D" id="1.10.443.10">
    <property type="entry name" value="Intergrase catalytic core"/>
    <property type="match status" value="1"/>
</dbReference>
<sequence length="185" mass="21005">MRPKKRTILPKVLSVEEVRRLFGAISNTKHRCILKIIYGGGLRLSEVVNLRIADIHSDRLQIFVNGGKGKKDRYTTLSAKFLTELRQYFREYQPQHWLFEGQTGGQYSKRSVQAILRKAVDKSGVNPLCTVHTLRHSYATHLLESGVSLRHIQELLGHANSSTTEVYTHVSTAEKQGVISPLDRI</sequence>